<evidence type="ECO:0000313" key="2">
    <source>
        <dbReference type="Proteomes" id="UP000268093"/>
    </source>
</evidence>
<keyword evidence="2" id="KW-1185">Reference proteome</keyword>
<dbReference type="Proteomes" id="UP000268093">
    <property type="component" value="Unassembled WGS sequence"/>
</dbReference>
<sequence>DDGFMHQNIPKMMTLVVPSPTSSSCVRLSSIMDLAAGWATSTSRRMALPSLVSRMPPMGSSSILSMERGPRHVRMMSAMVWWEVGGE</sequence>
<dbReference type="EMBL" id="RBNI01010588">
    <property type="protein sequence ID" value="RUP43620.1"/>
    <property type="molecule type" value="Genomic_DNA"/>
</dbReference>
<reference evidence="1 2" key="1">
    <citation type="journal article" date="2018" name="New Phytol.">
        <title>Phylogenomics of Endogonaceae and evolution of mycorrhizas within Mucoromycota.</title>
        <authorList>
            <person name="Chang Y."/>
            <person name="Desiro A."/>
            <person name="Na H."/>
            <person name="Sandor L."/>
            <person name="Lipzen A."/>
            <person name="Clum A."/>
            <person name="Barry K."/>
            <person name="Grigoriev I.V."/>
            <person name="Martin F.M."/>
            <person name="Stajich J.E."/>
            <person name="Smith M.E."/>
            <person name="Bonito G."/>
            <person name="Spatafora J.W."/>
        </authorList>
    </citation>
    <scope>NUCLEOTIDE SEQUENCE [LARGE SCALE GENOMIC DNA]</scope>
    <source>
        <strain evidence="1 2">GMNB39</strain>
    </source>
</reference>
<feature type="non-terminal residue" evidence="1">
    <location>
        <position position="1"/>
    </location>
</feature>
<accession>A0A433CYG1</accession>
<comment type="caution">
    <text evidence="1">The sequence shown here is derived from an EMBL/GenBank/DDBJ whole genome shotgun (WGS) entry which is preliminary data.</text>
</comment>
<proteinExistence type="predicted"/>
<evidence type="ECO:0000313" key="1">
    <source>
        <dbReference type="EMBL" id="RUP43620.1"/>
    </source>
</evidence>
<name>A0A433CYG1_9FUNG</name>
<organism evidence="1 2">
    <name type="scientific">Jimgerdemannia flammicorona</name>
    <dbReference type="NCBI Taxonomy" id="994334"/>
    <lineage>
        <taxon>Eukaryota</taxon>
        <taxon>Fungi</taxon>
        <taxon>Fungi incertae sedis</taxon>
        <taxon>Mucoromycota</taxon>
        <taxon>Mucoromycotina</taxon>
        <taxon>Endogonomycetes</taxon>
        <taxon>Endogonales</taxon>
        <taxon>Endogonaceae</taxon>
        <taxon>Jimgerdemannia</taxon>
    </lineage>
</organism>
<gene>
    <name evidence="1" type="ORF">BC936DRAFT_136932</name>
</gene>
<dbReference type="AlphaFoldDB" id="A0A433CYG1"/>
<protein>
    <submittedName>
        <fullName evidence="1">Uncharacterized protein</fullName>
    </submittedName>
</protein>